<dbReference type="Pfam" id="PF00107">
    <property type="entry name" value="ADH_zinc_N"/>
    <property type="match status" value="1"/>
</dbReference>
<accession>A0AAN5Z8R9</accession>
<dbReference type="PANTHER" id="PTHR45348">
    <property type="entry name" value="HYPOTHETICAL OXIDOREDUCTASE (EUROFUNG)"/>
    <property type="match status" value="1"/>
</dbReference>
<reference evidence="7 8" key="1">
    <citation type="submission" date="2020-02" db="EMBL/GenBank/DDBJ databases">
        <title>Identification and distribution of gene clusters putatively required for synthesis of sphingolipid metabolism inhibitors in phylogenetically diverse species of the filamentous fungus Fusarium.</title>
        <authorList>
            <person name="Kim H.-S."/>
            <person name="Busman M."/>
            <person name="Brown D.W."/>
            <person name="Divon H."/>
            <person name="Uhlig S."/>
            <person name="Proctor R.H."/>
        </authorList>
    </citation>
    <scope>NUCLEOTIDE SEQUENCE [LARGE SCALE GENOMIC DNA]</scope>
    <source>
        <strain evidence="7 8">NRRL 2903</strain>
    </source>
</reference>
<dbReference type="GO" id="GO:0016651">
    <property type="term" value="F:oxidoreductase activity, acting on NAD(P)H"/>
    <property type="evidence" value="ECO:0007669"/>
    <property type="project" value="InterPro"/>
</dbReference>
<dbReference type="Proteomes" id="UP000537989">
    <property type="component" value="Unassembled WGS sequence"/>
</dbReference>
<keyword evidence="8" id="KW-1185">Reference proteome</keyword>
<evidence type="ECO:0000256" key="5">
    <source>
        <dbReference type="ARBA" id="ARBA00023002"/>
    </source>
</evidence>
<evidence type="ECO:0000256" key="3">
    <source>
        <dbReference type="ARBA" id="ARBA00022741"/>
    </source>
</evidence>
<dbReference type="InterPro" id="IPR020843">
    <property type="entry name" value="ER"/>
</dbReference>
<dbReference type="InterPro" id="IPR011032">
    <property type="entry name" value="GroES-like_sf"/>
</dbReference>
<dbReference type="InterPro" id="IPR013154">
    <property type="entry name" value="ADH-like_N"/>
</dbReference>
<dbReference type="SUPFAM" id="SSF51735">
    <property type="entry name" value="NAD(P)-binding Rossmann-fold domains"/>
    <property type="match status" value="1"/>
</dbReference>
<dbReference type="EMBL" id="JAAMOD010000164">
    <property type="protein sequence ID" value="KAF5237083.1"/>
    <property type="molecule type" value="Genomic_DNA"/>
</dbReference>
<proteinExistence type="inferred from homology"/>
<comment type="caution">
    <text evidence="7">The sequence shown here is derived from an EMBL/GenBank/DDBJ whole genome shotgun (WGS) entry which is preliminary data.</text>
</comment>
<dbReference type="Gene3D" id="3.90.180.10">
    <property type="entry name" value="Medium-chain alcohol dehydrogenases, catalytic domain"/>
    <property type="match status" value="1"/>
</dbReference>
<dbReference type="GO" id="GO:0000166">
    <property type="term" value="F:nucleotide binding"/>
    <property type="evidence" value="ECO:0007669"/>
    <property type="project" value="UniProtKB-KW"/>
</dbReference>
<dbReference type="InterPro" id="IPR013149">
    <property type="entry name" value="ADH-like_C"/>
</dbReference>
<comment type="subunit">
    <text evidence="2">Monomer.</text>
</comment>
<keyword evidence="5" id="KW-0560">Oxidoreductase</keyword>
<dbReference type="InterPro" id="IPR047122">
    <property type="entry name" value="Trans-enoyl_RdTase-like"/>
</dbReference>
<name>A0AAN5Z8R9_FUSAU</name>
<keyword evidence="3" id="KW-0547">Nucleotide-binding</keyword>
<gene>
    <name evidence="7" type="ORF">FAUST_6223</name>
</gene>
<keyword evidence="4" id="KW-0521">NADP</keyword>
<organism evidence="7 8">
    <name type="scientific">Fusarium austroamericanum</name>
    <dbReference type="NCBI Taxonomy" id="282268"/>
    <lineage>
        <taxon>Eukaryota</taxon>
        <taxon>Fungi</taxon>
        <taxon>Dikarya</taxon>
        <taxon>Ascomycota</taxon>
        <taxon>Pezizomycotina</taxon>
        <taxon>Sordariomycetes</taxon>
        <taxon>Hypocreomycetidae</taxon>
        <taxon>Hypocreales</taxon>
        <taxon>Nectriaceae</taxon>
        <taxon>Fusarium</taxon>
    </lineage>
</organism>
<evidence type="ECO:0000256" key="1">
    <source>
        <dbReference type="ARBA" id="ARBA00008072"/>
    </source>
</evidence>
<evidence type="ECO:0000256" key="4">
    <source>
        <dbReference type="ARBA" id="ARBA00022857"/>
    </source>
</evidence>
<evidence type="ECO:0000313" key="8">
    <source>
        <dbReference type="Proteomes" id="UP000537989"/>
    </source>
</evidence>
<evidence type="ECO:0000313" key="7">
    <source>
        <dbReference type="EMBL" id="KAF5237083.1"/>
    </source>
</evidence>
<dbReference type="AlphaFoldDB" id="A0AAN5Z8R9"/>
<feature type="domain" description="Enoyl reductase (ER)" evidence="6">
    <location>
        <begin position="13"/>
        <end position="352"/>
    </location>
</feature>
<comment type="similarity">
    <text evidence="1">Belongs to the zinc-containing alcohol dehydrogenase family.</text>
</comment>
<dbReference type="SMART" id="SM00829">
    <property type="entry name" value="PKS_ER"/>
    <property type="match status" value="1"/>
</dbReference>
<dbReference type="SUPFAM" id="SSF50129">
    <property type="entry name" value="GroES-like"/>
    <property type="match status" value="1"/>
</dbReference>
<dbReference type="PANTHER" id="PTHR45348:SF1">
    <property type="entry name" value="TRANS-ENOYL REDUCTASE STHE"/>
    <property type="match status" value="1"/>
</dbReference>
<dbReference type="Pfam" id="PF08240">
    <property type="entry name" value="ADH_N"/>
    <property type="match status" value="1"/>
</dbReference>
<dbReference type="InterPro" id="IPR036291">
    <property type="entry name" value="NAD(P)-bd_dom_sf"/>
</dbReference>
<evidence type="ECO:0000259" key="6">
    <source>
        <dbReference type="SMART" id="SM00829"/>
    </source>
</evidence>
<evidence type="ECO:0000256" key="2">
    <source>
        <dbReference type="ARBA" id="ARBA00011245"/>
    </source>
</evidence>
<dbReference type="CDD" id="cd08249">
    <property type="entry name" value="enoyl_reductase_like"/>
    <property type="match status" value="1"/>
</dbReference>
<dbReference type="Gene3D" id="3.40.50.720">
    <property type="entry name" value="NAD(P)-binding Rossmann-like Domain"/>
    <property type="match status" value="1"/>
</dbReference>
<sequence length="367" mass="39598">MTNLPSHHTAIVGSEDGSLKVAEQVPLPRLENDMILVRNTAVALNPIDGKMVGNLASVGAVAGMDYVGTVVGIGPKVKTASEIQLGDRVCGAVQGMHSLTPSVGAFAQFVGATDIVTLKVPPSMTVEDAATLGSGVGTIGLALFRSLDVPGYPEAPATERIPVLVYGGSTATGTLAIQLLKLSGLIPITTCSPHNFDLVKSFGAEAVFDYRRPETPDEIRKFTRNSLKYVLDCISEPETMQFCYKCIGRAGGKYTALEPFPQFLHTRPTVQPDWVLGPTLLGKPIGWGPPFEREGDPDVREFAIKWFATAQRLLDQGKLMTHPVKLMEGGFEGILSGLEMLRKRQVSGQKLVYMIPQVTYQVIYNLK</sequence>
<protein>
    <recommendedName>
        <fullName evidence="6">Enoyl reductase (ER) domain-containing protein</fullName>
    </recommendedName>
</protein>